<proteinExistence type="predicted"/>
<organism evidence="2 3">
    <name type="scientific">Puccinia striiformis f. sp. tritici PST-78</name>
    <dbReference type="NCBI Taxonomy" id="1165861"/>
    <lineage>
        <taxon>Eukaryota</taxon>
        <taxon>Fungi</taxon>
        <taxon>Dikarya</taxon>
        <taxon>Basidiomycota</taxon>
        <taxon>Pucciniomycotina</taxon>
        <taxon>Pucciniomycetes</taxon>
        <taxon>Pucciniales</taxon>
        <taxon>Pucciniaceae</taxon>
        <taxon>Puccinia</taxon>
    </lineage>
</organism>
<keyword evidence="1" id="KW-0812">Transmembrane</keyword>
<dbReference type="EMBL" id="AJIL01000034">
    <property type="protein sequence ID" value="KNF00826.1"/>
    <property type="molecule type" value="Genomic_DNA"/>
</dbReference>
<protein>
    <submittedName>
        <fullName evidence="2">Uncharacterized protein</fullName>
    </submittedName>
</protein>
<feature type="transmembrane region" description="Helical" evidence="1">
    <location>
        <begin position="469"/>
        <end position="486"/>
    </location>
</feature>
<evidence type="ECO:0000313" key="3">
    <source>
        <dbReference type="Proteomes" id="UP000054564"/>
    </source>
</evidence>
<sequence>MSYRNQPTPLNLYDVATGYYTENFPRYPDGSSLASLDRIEKTSPLSYFIHKEEPTATHLSERELTMQKYTGGGNPGAKIHPMDTELIFDGVSIPVNKFIQRYESAGKSDRATAKDLAEQILPFIKGDLKAEVEEMSGYIDADWEALKIQLLDRFGQGLPLVKPGTLNTQGPQAQKEVPAPGAHSLLGRLEESQTAKLTTDKIGNTECLRSGKQVAGTINAEKLQEAKEVLLIKDDEGRTHLAPVITTPADQKCEAIFSSSITCASNVVTVAGKASDNRFLERPRLKEEPALVHTTNYKSNANEIKLKTKSVSDRKALMMPDKPFCEPPSMGEIDREERTIDCDKNPVISTTAVTSANLGVETTGRSHPESLDRVFLNKKPTNSGSVVNIEQVALGTSMEEEKYRANDVQITPRCLSFIEKNPQDASNSSLARPATVANSIPATILKKSVNMPRLSRILLSFFKELIANHQHYLLAFLFFVIFVYNLNGAKHSTTRATTCFTNQRGDGDAKTLFDLRLSSLFLSDVRADYTTIIETDWGDMRGLALFNLGVMVHLLGDVIADWSTLMMTHWNKHVYNLLSALITEANNQTCREHIGMGLKGATTSLTDPRGNNRGLAPHDLGLSVRLLSNIQADCTAIEKDNLDRNGESSMLALIDAENHQTRRKQIKKMCIGMMIHEHRRFLHNRKEGQDSSLLELDPYTRNSSIFNPPAAREFIRLVHTPCLTDWYNIPSTVKQFFGTSLKKPGLIGRLSLPPSGPLVMLAIATNGSARPPDQTIAEHLT</sequence>
<keyword evidence="1" id="KW-1133">Transmembrane helix</keyword>
<dbReference type="Proteomes" id="UP000054564">
    <property type="component" value="Unassembled WGS sequence"/>
</dbReference>
<keyword evidence="3" id="KW-1185">Reference proteome</keyword>
<evidence type="ECO:0000256" key="1">
    <source>
        <dbReference type="SAM" id="Phobius"/>
    </source>
</evidence>
<dbReference type="AlphaFoldDB" id="A0A0L0VNI7"/>
<dbReference type="STRING" id="1165861.A0A0L0VNI7"/>
<keyword evidence="1" id="KW-0472">Membrane</keyword>
<reference evidence="3" key="1">
    <citation type="submission" date="2014-03" db="EMBL/GenBank/DDBJ databases">
        <title>The Genome Sequence of Puccinia striiformis f. sp. tritici PST-78.</title>
        <authorList>
            <consortium name="The Broad Institute Genome Sequencing Platform"/>
            <person name="Cuomo C."/>
            <person name="Hulbert S."/>
            <person name="Chen X."/>
            <person name="Walker B."/>
            <person name="Young S.K."/>
            <person name="Zeng Q."/>
            <person name="Gargeya S."/>
            <person name="Fitzgerald M."/>
            <person name="Haas B."/>
            <person name="Abouelleil A."/>
            <person name="Alvarado L."/>
            <person name="Arachchi H.M."/>
            <person name="Berlin A.M."/>
            <person name="Chapman S.B."/>
            <person name="Goldberg J."/>
            <person name="Griggs A."/>
            <person name="Gujja S."/>
            <person name="Hansen M."/>
            <person name="Howarth C."/>
            <person name="Imamovic A."/>
            <person name="Larimer J."/>
            <person name="McCowan C."/>
            <person name="Montmayeur A."/>
            <person name="Murphy C."/>
            <person name="Neiman D."/>
            <person name="Pearson M."/>
            <person name="Priest M."/>
            <person name="Roberts A."/>
            <person name="Saif S."/>
            <person name="Shea T."/>
            <person name="Sisk P."/>
            <person name="Sykes S."/>
            <person name="Wortman J."/>
            <person name="Nusbaum C."/>
            <person name="Birren B."/>
        </authorList>
    </citation>
    <scope>NUCLEOTIDE SEQUENCE [LARGE SCALE GENOMIC DNA]</scope>
    <source>
        <strain evidence="3">race PST-78</strain>
    </source>
</reference>
<name>A0A0L0VNI7_9BASI</name>
<gene>
    <name evidence="2" type="ORF">PSTG_05959</name>
</gene>
<accession>A0A0L0VNI7</accession>
<comment type="caution">
    <text evidence="2">The sequence shown here is derived from an EMBL/GenBank/DDBJ whole genome shotgun (WGS) entry which is preliminary data.</text>
</comment>
<evidence type="ECO:0000313" key="2">
    <source>
        <dbReference type="EMBL" id="KNF00826.1"/>
    </source>
</evidence>